<evidence type="ECO:0000313" key="6">
    <source>
        <dbReference type="Proteomes" id="UP000254101"/>
    </source>
</evidence>
<dbReference type="PANTHER" id="PTHR40661:SF3">
    <property type="entry name" value="FELS-1 PROPHAGE TRANSCRIPTIONAL REGULATOR"/>
    <property type="match status" value="1"/>
</dbReference>
<sequence>MGVGVRIEELLAAKGLSQSELARRVGVSQHSIWHLINKGKTGSRHITKIARELETSVAYLEGETDDPEADAPLPGAPRENMVEVAMVDLAYGMGGTFLSEHPDSRMEEFPLSFLRNFTKADPGQLMIAEGVGDSMAPTIGPSDLVLIDRGQNNLNIDDRIWACAIGEIGMIKRLRVRGDTVTLLSDNANVPEDRAADGELHLIGRVVGKFSRL</sequence>
<evidence type="ECO:0000256" key="3">
    <source>
        <dbReference type="ARBA" id="ARBA00023163"/>
    </source>
</evidence>
<evidence type="ECO:0000259" key="4">
    <source>
        <dbReference type="PROSITE" id="PS50943"/>
    </source>
</evidence>
<proteinExistence type="predicted"/>
<evidence type="ECO:0000256" key="2">
    <source>
        <dbReference type="ARBA" id="ARBA00023125"/>
    </source>
</evidence>
<comment type="caution">
    <text evidence="5">The sequence shown here is derived from an EMBL/GenBank/DDBJ whole genome shotgun (WGS) entry which is preliminary data.</text>
</comment>
<dbReference type="CDD" id="cd06529">
    <property type="entry name" value="S24_LexA-like"/>
    <property type="match status" value="1"/>
</dbReference>
<dbReference type="OrthoDB" id="6867563at2"/>
<dbReference type="InterPro" id="IPR015927">
    <property type="entry name" value="Peptidase_S24_S26A/B/C"/>
</dbReference>
<keyword evidence="2" id="KW-0238">DNA-binding</keyword>
<organism evidence="5 6">
    <name type="scientific">Alteriqipengyuania lutimaris</name>
    <dbReference type="NCBI Taxonomy" id="1538146"/>
    <lineage>
        <taxon>Bacteria</taxon>
        <taxon>Pseudomonadati</taxon>
        <taxon>Pseudomonadota</taxon>
        <taxon>Alphaproteobacteria</taxon>
        <taxon>Sphingomonadales</taxon>
        <taxon>Erythrobacteraceae</taxon>
        <taxon>Alteriqipengyuania</taxon>
    </lineage>
</organism>
<gene>
    <name evidence="5" type="ORF">DL238_15025</name>
</gene>
<dbReference type="PANTHER" id="PTHR40661">
    <property type="match status" value="1"/>
</dbReference>
<dbReference type="CDD" id="cd00093">
    <property type="entry name" value="HTH_XRE"/>
    <property type="match status" value="1"/>
</dbReference>
<name>A0A395LH86_9SPHN</name>
<dbReference type="GO" id="GO:0003677">
    <property type="term" value="F:DNA binding"/>
    <property type="evidence" value="ECO:0007669"/>
    <property type="project" value="UniProtKB-KW"/>
</dbReference>
<feature type="domain" description="HTH cro/C1-type" evidence="4">
    <location>
        <begin position="7"/>
        <end position="60"/>
    </location>
</feature>
<dbReference type="Proteomes" id="UP000254101">
    <property type="component" value="Unassembled WGS sequence"/>
</dbReference>
<dbReference type="InterPro" id="IPR036286">
    <property type="entry name" value="LexA/Signal_pep-like_sf"/>
</dbReference>
<dbReference type="Gene3D" id="1.10.260.40">
    <property type="entry name" value="lambda repressor-like DNA-binding domains"/>
    <property type="match status" value="1"/>
</dbReference>
<dbReference type="InterPro" id="IPR039418">
    <property type="entry name" value="LexA-like"/>
</dbReference>
<dbReference type="PROSITE" id="PS50943">
    <property type="entry name" value="HTH_CROC1"/>
    <property type="match status" value="1"/>
</dbReference>
<dbReference type="AlphaFoldDB" id="A0A395LH86"/>
<dbReference type="Gene3D" id="2.10.109.10">
    <property type="entry name" value="Umud Fragment, subunit A"/>
    <property type="match status" value="1"/>
</dbReference>
<keyword evidence="1" id="KW-0805">Transcription regulation</keyword>
<dbReference type="EMBL" id="QRBB01000002">
    <property type="protein sequence ID" value="RDS75981.1"/>
    <property type="molecule type" value="Genomic_DNA"/>
</dbReference>
<dbReference type="InterPro" id="IPR001387">
    <property type="entry name" value="Cro/C1-type_HTH"/>
</dbReference>
<dbReference type="InterPro" id="IPR010982">
    <property type="entry name" value="Lambda_DNA-bd_dom_sf"/>
</dbReference>
<keyword evidence="3" id="KW-0804">Transcription</keyword>
<accession>A0A395LH86</accession>
<dbReference type="SUPFAM" id="SSF47413">
    <property type="entry name" value="lambda repressor-like DNA-binding domains"/>
    <property type="match status" value="1"/>
</dbReference>
<dbReference type="Pfam" id="PF00717">
    <property type="entry name" value="Peptidase_S24"/>
    <property type="match status" value="1"/>
</dbReference>
<evidence type="ECO:0000256" key="1">
    <source>
        <dbReference type="ARBA" id="ARBA00023015"/>
    </source>
</evidence>
<dbReference type="SUPFAM" id="SSF51306">
    <property type="entry name" value="LexA/Signal peptidase"/>
    <property type="match status" value="1"/>
</dbReference>
<evidence type="ECO:0000313" key="5">
    <source>
        <dbReference type="EMBL" id="RDS75981.1"/>
    </source>
</evidence>
<dbReference type="Pfam" id="PF01381">
    <property type="entry name" value="HTH_3"/>
    <property type="match status" value="1"/>
</dbReference>
<dbReference type="SMART" id="SM00530">
    <property type="entry name" value="HTH_XRE"/>
    <property type="match status" value="1"/>
</dbReference>
<reference evidence="5 6" key="1">
    <citation type="submission" date="2018-07" db="EMBL/GenBank/DDBJ databases">
        <title>Erythrobacter nanhaiensis sp. nov., a novel member of the genus Erythrobacter isolated from the South China Sea.</title>
        <authorList>
            <person name="Chen X."/>
            <person name="Liu J."/>
        </authorList>
    </citation>
    <scope>NUCLEOTIDE SEQUENCE [LARGE SCALE GENOMIC DNA]</scope>
    <source>
        <strain evidence="5 6">S-5</strain>
    </source>
</reference>
<keyword evidence="6" id="KW-1185">Reference proteome</keyword>
<protein>
    <submittedName>
        <fullName evidence="5">Helix-turn-helix transcriptional regulator</fullName>
    </submittedName>
</protein>